<dbReference type="RefSeq" id="WP_035618946.1">
    <property type="nucleotide sequence ID" value="NZ_ARYK01000010.1"/>
</dbReference>
<organism evidence="8 9">
    <name type="scientific">Hyphomonas johnsonii MHS-2</name>
    <dbReference type="NCBI Taxonomy" id="1280950"/>
    <lineage>
        <taxon>Bacteria</taxon>
        <taxon>Pseudomonadati</taxon>
        <taxon>Pseudomonadota</taxon>
        <taxon>Alphaproteobacteria</taxon>
        <taxon>Hyphomonadales</taxon>
        <taxon>Hyphomonadaceae</taxon>
        <taxon>Hyphomonas</taxon>
    </lineage>
</organism>
<feature type="transmembrane region" description="Helical" evidence="6">
    <location>
        <begin position="302"/>
        <end position="323"/>
    </location>
</feature>
<dbReference type="CDD" id="cd17328">
    <property type="entry name" value="MFS_spinster_like"/>
    <property type="match status" value="1"/>
</dbReference>
<evidence type="ECO:0000256" key="6">
    <source>
        <dbReference type="SAM" id="Phobius"/>
    </source>
</evidence>
<evidence type="ECO:0000256" key="1">
    <source>
        <dbReference type="ARBA" id="ARBA00004141"/>
    </source>
</evidence>
<dbReference type="PANTHER" id="PTHR23505:SF79">
    <property type="entry name" value="PROTEIN SPINSTER"/>
    <property type="match status" value="1"/>
</dbReference>
<evidence type="ECO:0000256" key="5">
    <source>
        <dbReference type="ARBA" id="ARBA00023136"/>
    </source>
</evidence>
<keyword evidence="5 6" id="KW-0472">Membrane</keyword>
<feature type="transmembrane region" description="Helical" evidence="6">
    <location>
        <begin position="462"/>
        <end position="482"/>
    </location>
</feature>
<dbReference type="GO" id="GO:0022857">
    <property type="term" value="F:transmembrane transporter activity"/>
    <property type="evidence" value="ECO:0007669"/>
    <property type="project" value="InterPro"/>
</dbReference>
<keyword evidence="9" id="KW-1185">Reference proteome</keyword>
<comment type="caution">
    <text evidence="8">The sequence shown here is derived from an EMBL/GenBank/DDBJ whole genome shotgun (WGS) entry which is preliminary data.</text>
</comment>
<feature type="transmembrane region" description="Helical" evidence="6">
    <location>
        <begin position="94"/>
        <end position="123"/>
    </location>
</feature>
<dbReference type="InterPro" id="IPR011701">
    <property type="entry name" value="MFS"/>
</dbReference>
<evidence type="ECO:0000256" key="4">
    <source>
        <dbReference type="ARBA" id="ARBA00022989"/>
    </source>
</evidence>
<dbReference type="InterPro" id="IPR044770">
    <property type="entry name" value="MFS_spinster-like"/>
</dbReference>
<feature type="transmembrane region" description="Helical" evidence="6">
    <location>
        <begin position="335"/>
        <end position="353"/>
    </location>
</feature>
<dbReference type="InterPro" id="IPR036259">
    <property type="entry name" value="MFS_trans_sf"/>
</dbReference>
<keyword evidence="4 6" id="KW-1133">Transmembrane helix</keyword>
<dbReference type="eggNOG" id="COG2271">
    <property type="taxonomic scope" value="Bacteria"/>
</dbReference>
<feature type="transmembrane region" description="Helical" evidence="6">
    <location>
        <begin position="359"/>
        <end position="377"/>
    </location>
</feature>
<feature type="transmembrane region" description="Helical" evidence="6">
    <location>
        <begin position="63"/>
        <end position="82"/>
    </location>
</feature>
<comment type="subcellular location">
    <subcellularLocation>
        <location evidence="1">Membrane</location>
        <topology evidence="1">Multi-pass membrane protein</topology>
    </subcellularLocation>
</comment>
<dbReference type="PROSITE" id="PS50850">
    <property type="entry name" value="MFS"/>
    <property type="match status" value="1"/>
</dbReference>
<gene>
    <name evidence="8" type="ORF">HJO_15928</name>
</gene>
<dbReference type="OrthoDB" id="7473300at2"/>
<dbReference type="PATRIC" id="fig|1280950.3.peg.3200"/>
<keyword evidence="3 6" id="KW-0812">Transmembrane</keyword>
<feature type="transmembrane region" description="Helical" evidence="6">
    <location>
        <begin position="264"/>
        <end position="282"/>
    </location>
</feature>
<evidence type="ECO:0000256" key="3">
    <source>
        <dbReference type="ARBA" id="ARBA00022692"/>
    </source>
</evidence>
<keyword evidence="2" id="KW-0813">Transport</keyword>
<accession>A0A059FCU4</accession>
<feature type="transmembrane region" description="Helical" evidence="6">
    <location>
        <begin position="24"/>
        <end position="42"/>
    </location>
</feature>
<name>A0A059FCU4_9PROT</name>
<dbReference type="Pfam" id="PF07690">
    <property type="entry name" value="MFS_1"/>
    <property type="match status" value="1"/>
</dbReference>
<dbReference type="GO" id="GO:0016020">
    <property type="term" value="C:membrane"/>
    <property type="evidence" value="ECO:0007669"/>
    <property type="project" value="UniProtKB-SubCell"/>
</dbReference>
<reference evidence="8 9" key="1">
    <citation type="journal article" date="2014" name="Antonie Van Leeuwenhoek">
        <title>Hyphomonas beringensis sp. nov. and Hyphomonas chukchiensis sp. nov., isolated from surface seawater of the Bering Sea and Chukchi Sea.</title>
        <authorList>
            <person name="Li C."/>
            <person name="Lai Q."/>
            <person name="Li G."/>
            <person name="Dong C."/>
            <person name="Wang J."/>
            <person name="Liao Y."/>
            <person name="Shao Z."/>
        </authorList>
    </citation>
    <scope>NUCLEOTIDE SEQUENCE [LARGE SCALE GENOMIC DNA]</scope>
    <source>
        <strain evidence="8 9">MHS-2</strain>
    </source>
</reference>
<evidence type="ECO:0000313" key="8">
    <source>
        <dbReference type="EMBL" id="KCZ88366.1"/>
    </source>
</evidence>
<dbReference type="Gene3D" id="1.20.1250.20">
    <property type="entry name" value="MFS general substrate transporter like domains"/>
    <property type="match status" value="1"/>
</dbReference>
<dbReference type="AlphaFoldDB" id="A0A059FCU4"/>
<evidence type="ECO:0000313" key="9">
    <source>
        <dbReference type="Proteomes" id="UP000025171"/>
    </source>
</evidence>
<feature type="transmembrane region" description="Helical" evidence="6">
    <location>
        <begin position="157"/>
        <end position="180"/>
    </location>
</feature>
<dbReference type="InterPro" id="IPR020846">
    <property type="entry name" value="MFS_dom"/>
</dbReference>
<protein>
    <submittedName>
        <fullName evidence="8">Major facilitator family transporter</fullName>
    </submittedName>
</protein>
<sequence>MTTSNAATSTPIAVAPNSGFGTKGYRSFVLGALLIVYIFNFIDRTIINILTEPIKASFALEDWQMGLLGGPAFAVLYTFLGIPIARFSERHNRVWIIAGAVFLWSLMTALCGFATSFLVLFLFRVGVSIGEAGCTPPANSLIADYYDPRSRSTAVSIYALGVPLGGMFAAIFGGFIAGNITGDNAEALFRAWGWTFAVNAVDWSEIEGWRIAFVMVGLPGLLVSLVVKLAVKEPPRGHSDPVALQGMATTGFVDAFKVLLSKPTYWHITIGATIASFVGYGVGQFTTSFLIRTHGLTIQQAALLFGIILGLMAAIGVFTSGFLADKVAKRHPTALSWIPALGMVVSVPFYLFGYSVDSLWLAMPALMVAAMIHYYYLGPMYAVAGGVVDSRMRATAVAITLFVVNLLGYGLGPPVIGILSSVLKTLILSGADLGLTLDACKAVADLGADELAACTNANAKGLQWSILIFSCGYAWAALHYLLAGKTMLRDMLAKGS</sequence>
<dbReference type="EMBL" id="ARYK01000010">
    <property type="protein sequence ID" value="KCZ88366.1"/>
    <property type="molecule type" value="Genomic_DNA"/>
</dbReference>
<dbReference type="STRING" id="1280950.HJO_15928"/>
<dbReference type="Proteomes" id="UP000025171">
    <property type="component" value="Unassembled WGS sequence"/>
</dbReference>
<feature type="transmembrane region" description="Helical" evidence="6">
    <location>
        <begin position="211"/>
        <end position="231"/>
    </location>
</feature>
<evidence type="ECO:0000259" key="7">
    <source>
        <dbReference type="PROSITE" id="PS50850"/>
    </source>
</evidence>
<feature type="transmembrane region" description="Helical" evidence="6">
    <location>
        <begin position="397"/>
        <end position="419"/>
    </location>
</feature>
<feature type="domain" description="Major facilitator superfamily (MFS) profile" evidence="7">
    <location>
        <begin position="29"/>
        <end position="488"/>
    </location>
</feature>
<dbReference type="SUPFAM" id="SSF103473">
    <property type="entry name" value="MFS general substrate transporter"/>
    <property type="match status" value="1"/>
</dbReference>
<dbReference type="PANTHER" id="PTHR23505">
    <property type="entry name" value="SPINSTER"/>
    <property type="match status" value="1"/>
</dbReference>
<proteinExistence type="predicted"/>
<evidence type="ECO:0000256" key="2">
    <source>
        <dbReference type="ARBA" id="ARBA00022448"/>
    </source>
</evidence>